<comment type="caution">
    <text evidence="1">The sequence shown here is derived from an EMBL/GenBank/DDBJ whole genome shotgun (WGS) entry which is preliminary data.</text>
</comment>
<name>A0AC61L2M2_9EURY</name>
<sequence length="152" mass="17700">MKRKLKVYLDTSVISALFDERNPERKSLTESFFKQIESFDQFVSEITTAEIERTPDPTLLSKMKEVALQLPALPLTGDIEWLANEYVRYGAVPESYLEDAYHIAVAVINEMDCILSWNFRHIVRRKTRDIVKMVNTIDTFRQIEIMTPAELL</sequence>
<evidence type="ECO:0000313" key="2">
    <source>
        <dbReference type="Proteomes" id="UP000248329"/>
    </source>
</evidence>
<accession>A0AC61L2M2</accession>
<evidence type="ECO:0000313" key="1">
    <source>
        <dbReference type="EMBL" id="PXF60901.1"/>
    </source>
</evidence>
<proteinExistence type="predicted"/>
<protein>
    <submittedName>
        <fullName evidence="1">Uncharacterized protein</fullName>
    </submittedName>
</protein>
<reference evidence="1" key="1">
    <citation type="submission" date="2018-01" db="EMBL/GenBank/DDBJ databases">
        <authorList>
            <person name="Krukenberg V."/>
        </authorList>
    </citation>
    <scope>NUCLEOTIDE SEQUENCE</scope>
    <source>
        <strain evidence="1">E20ANME2</strain>
    </source>
</reference>
<dbReference type="Proteomes" id="UP000248329">
    <property type="component" value="Unassembled WGS sequence"/>
</dbReference>
<dbReference type="EMBL" id="PQXF01000010">
    <property type="protein sequence ID" value="PXF60901.1"/>
    <property type="molecule type" value="Genomic_DNA"/>
</dbReference>
<organism evidence="1 2">
    <name type="scientific">Candidatus Methanogaster sp</name>
    <dbReference type="NCBI Taxonomy" id="3386292"/>
    <lineage>
        <taxon>Archaea</taxon>
        <taxon>Methanobacteriati</taxon>
        <taxon>Methanobacteriota</taxon>
        <taxon>Stenosarchaea group</taxon>
        <taxon>Methanomicrobia</taxon>
        <taxon>Methanosarcinales</taxon>
        <taxon>ANME-2 cluster</taxon>
        <taxon>Candidatus Methanogasteraceae</taxon>
        <taxon>Candidatus Methanogaster</taxon>
    </lineage>
</organism>
<gene>
    <name evidence="1" type="ORF">C4B59_06970</name>
</gene>